<dbReference type="InterPro" id="IPR038765">
    <property type="entry name" value="Papain-like_cys_pep_sf"/>
</dbReference>
<name>A0A4Q7YWK9_9BACT</name>
<gene>
    <name evidence="3" type="ORF">BDD14_3624</name>
</gene>
<protein>
    <submittedName>
        <fullName evidence="3">Papain like protease</fullName>
    </submittedName>
</protein>
<dbReference type="SUPFAM" id="SSF54001">
    <property type="entry name" value="Cysteine proteinases"/>
    <property type="match status" value="1"/>
</dbReference>
<dbReference type="RefSeq" id="WP_130419883.1">
    <property type="nucleotide sequence ID" value="NZ_SHKW01000001.1"/>
</dbReference>
<evidence type="ECO:0000313" key="4">
    <source>
        <dbReference type="Proteomes" id="UP000292958"/>
    </source>
</evidence>
<evidence type="ECO:0000313" key="3">
    <source>
        <dbReference type="EMBL" id="RZU42078.1"/>
    </source>
</evidence>
<dbReference type="GO" id="GO:0006508">
    <property type="term" value="P:proteolysis"/>
    <property type="evidence" value="ECO:0007669"/>
    <property type="project" value="UniProtKB-KW"/>
</dbReference>
<feature type="domain" description="Peptidase C1A papain C-terminal" evidence="2">
    <location>
        <begin position="43"/>
        <end position="267"/>
    </location>
</feature>
<dbReference type="CDD" id="cd02619">
    <property type="entry name" value="Peptidase_C1"/>
    <property type="match status" value="1"/>
</dbReference>
<organism evidence="3 4">
    <name type="scientific">Edaphobacter modestus</name>
    <dbReference type="NCBI Taxonomy" id="388466"/>
    <lineage>
        <taxon>Bacteria</taxon>
        <taxon>Pseudomonadati</taxon>
        <taxon>Acidobacteriota</taxon>
        <taxon>Terriglobia</taxon>
        <taxon>Terriglobales</taxon>
        <taxon>Acidobacteriaceae</taxon>
        <taxon>Edaphobacter</taxon>
    </lineage>
</organism>
<keyword evidence="3" id="KW-0645">Protease</keyword>
<accession>A0A4Q7YWK9</accession>
<dbReference type="Pfam" id="PF00112">
    <property type="entry name" value="Peptidase_C1"/>
    <property type="match status" value="1"/>
</dbReference>
<dbReference type="SMART" id="SM00645">
    <property type="entry name" value="Pept_C1"/>
    <property type="match status" value="1"/>
</dbReference>
<dbReference type="Proteomes" id="UP000292958">
    <property type="component" value="Unassembled WGS sequence"/>
</dbReference>
<reference evidence="3 4" key="1">
    <citation type="submission" date="2019-02" db="EMBL/GenBank/DDBJ databases">
        <title>Genomic Encyclopedia of Archaeal and Bacterial Type Strains, Phase II (KMG-II): from individual species to whole genera.</title>
        <authorList>
            <person name="Goeker M."/>
        </authorList>
    </citation>
    <scope>NUCLEOTIDE SEQUENCE [LARGE SCALE GENOMIC DNA]</scope>
    <source>
        <strain evidence="3 4">DSM 18101</strain>
    </source>
</reference>
<evidence type="ECO:0000256" key="1">
    <source>
        <dbReference type="ARBA" id="ARBA00008455"/>
    </source>
</evidence>
<dbReference type="GO" id="GO:0008234">
    <property type="term" value="F:cysteine-type peptidase activity"/>
    <property type="evidence" value="ECO:0007669"/>
    <property type="project" value="InterPro"/>
</dbReference>
<keyword evidence="3" id="KW-0378">Hydrolase</keyword>
<dbReference type="Gene3D" id="3.90.70.10">
    <property type="entry name" value="Cysteine proteinases"/>
    <property type="match status" value="1"/>
</dbReference>
<proteinExistence type="inferred from homology"/>
<dbReference type="InterPro" id="IPR013128">
    <property type="entry name" value="Peptidase_C1A"/>
</dbReference>
<evidence type="ECO:0000259" key="2">
    <source>
        <dbReference type="SMART" id="SM00645"/>
    </source>
</evidence>
<dbReference type="InterPro" id="IPR000668">
    <property type="entry name" value="Peptidase_C1A_C"/>
</dbReference>
<comment type="similarity">
    <text evidence="1">Belongs to the peptidase C1 family.</text>
</comment>
<dbReference type="PANTHER" id="PTHR12411">
    <property type="entry name" value="CYSTEINE PROTEASE FAMILY C1-RELATED"/>
    <property type="match status" value="1"/>
</dbReference>
<dbReference type="EMBL" id="SHKW01000001">
    <property type="protein sequence ID" value="RZU42078.1"/>
    <property type="molecule type" value="Genomic_DNA"/>
</dbReference>
<dbReference type="AlphaFoldDB" id="A0A4Q7YWK9"/>
<keyword evidence="4" id="KW-1185">Reference proteome</keyword>
<sequence length="268" mass="29488">MAAKKRRPEQERICNLKPSVKTEMDWQFQTAVESGALAARAALPASLDLRKSWWDIGNQKDTGSCVGWGSTDAVARYMFVTASRLAKTAKLSPRFTWMASKETDAFTSRPETMIEGAGTTLKAAVDILRKFGAVPETLLPFTISTAMYTDDEDTFFATAATRKIAAYFNLQRNLPNWRAWLNQHGPILVGLNVDHTWDNATATGGNLDTFLPDTARGGHAVAVVGYTAAGRFIVRNSWGTTWGDKGFAYASEAYINEGFYNESYGVTL</sequence>
<comment type="caution">
    <text evidence="3">The sequence shown here is derived from an EMBL/GenBank/DDBJ whole genome shotgun (WGS) entry which is preliminary data.</text>
</comment>
<dbReference type="OrthoDB" id="3648721at2"/>